<dbReference type="FunFam" id="2.60.40.720:FF:000002">
    <property type="entry name" value="Cellular tumor antigen p53"/>
    <property type="match status" value="1"/>
</dbReference>
<reference evidence="19" key="1">
    <citation type="submission" date="2025-08" db="UniProtKB">
        <authorList>
            <consortium name="Ensembl"/>
        </authorList>
    </citation>
    <scope>IDENTIFICATION</scope>
</reference>
<dbReference type="InterPro" id="IPR013761">
    <property type="entry name" value="SAM/pointed_sf"/>
</dbReference>
<feature type="domain" description="SAM" evidence="18">
    <location>
        <begin position="464"/>
        <end position="530"/>
    </location>
</feature>
<keyword evidence="3" id="KW-0597">Phosphoprotein</keyword>
<evidence type="ECO:0000256" key="4">
    <source>
        <dbReference type="ARBA" id="ARBA00022703"/>
    </source>
</evidence>
<dbReference type="InterPro" id="IPR001660">
    <property type="entry name" value="SAM"/>
</dbReference>
<dbReference type="AlphaFoldDB" id="A0A8C2H1S2"/>
<feature type="site" description="Interaction with DNA" evidence="14">
    <location>
        <position position="122"/>
    </location>
</feature>
<keyword evidence="9 16" id="KW-0238">DNA-binding</keyword>
<keyword evidence="10 16" id="KW-0010">Activator</keyword>
<dbReference type="InterPro" id="IPR057064">
    <property type="entry name" value="P53_central_site"/>
</dbReference>
<dbReference type="GO" id="GO:0051262">
    <property type="term" value="P:protein tetramerization"/>
    <property type="evidence" value="ECO:0007669"/>
    <property type="project" value="InterPro"/>
</dbReference>
<dbReference type="InterPro" id="IPR012346">
    <property type="entry name" value="p53/RUNT-type_TF_DNA-bd_sf"/>
</dbReference>
<dbReference type="Proteomes" id="UP000694701">
    <property type="component" value="Unplaced"/>
</dbReference>
<dbReference type="PROSITE" id="PS00348">
    <property type="entry name" value="P53"/>
    <property type="match status" value="1"/>
</dbReference>
<dbReference type="GO" id="GO:0000978">
    <property type="term" value="F:RNA polymerase II cis-regulatory region sequence-specific DNA binding"/>
    <property type="evidence" value="ECO:0007669"/>
    <property type="project" value="TreeGrafter"/>
</dbReference>
<dbReference type="SUPFAM" id="SSF47769">
    <property type="entry name" value="SAM/Pointed domain"/>
    <property type="match status" value="1"/>
</dbReference>
<dbReference type="PANTHER" id="PTHR11447">
    <property type="entry name" value="CELLULAR TUMOR ANTIGEN P53"/>
    <property type="match status" value="1"/>
</dbReference>
<evidence type="ECO:0000256" key="1">
    <source>
        <dbReference type="ARBA" id="ARBA00004123"/>
    </source>
</evidence>
<dbReference type="GO" id="GO:0046872">
    <property type="term" value="F:metal ion binding"/>
    <property type="evidence" value="ECO:0007669"/>
    <property type="project" value="UniProtKB-KW"/>
</dbReference>
<evidence type="ECO:0000256" key="10">
    <source>
        <dbReference type="ARBA" id="ARBA00023159"/>
    </source>
</evidence>
<dbReference type="GO" id="GO:0006915">
    <property type="term" value="P:apoptotic process"/>
    <property type="evidence" value="ECO:0007669"/>
    <property type="project" value="UniProtKB-KW"/>
</dbReference>
<keyword evidence="12 16" id="KW-0539">Nucleus</keyword>
<dbReference type="InterPro" id="IPR011615">
    <property type="entry name" value="p53_DNA-bd"/>
</dbReference>
<keyword evidence="6 13" id="KW-0862">Zinc</keyword>
<keyword evidence="8 16" id="KW-0805">Transcription regulation</keyword>
<evidence type="ECO:0000256" key="13">
    <source>
        <dbReference type="PIRSR" id="PIRSR602117-1"/>
    </source>
</evidence>
<accession>A0A8C2H1S2</accession>
<dbReference type="SUPFAM" id="SSF47719">
    <property type="entry name" value="p53 tetramerization domain"/>
    <property type="match status" value="1"/>
</dbReference>
<dbReference type="PANTHER" id="PTHR11447:SF8">
    <property type="entry name" value="TUMOR PROTEIN 63"/>
    <property type="match status" value="1"/>
</dbReference>
<proteinExistence type="inferred from homology"/>
<evidence type="ECO:0000256" key="2">
    <source>
        <dbReference type="ARBA" id="ARBA00006167"/>
    </source>
</evidence>
<protein>
    <recommendedName>
        <fullName evidence="16">Tumor protein 63 (p63)</fullName>
    </recommendedName>
</protein>
<dbReference type="Gene3D" id="1.10.150.50">
    <property type="entry name" value="Transcription Factor, Ets-1"/>
    <property type="match status" value="1"/>
</dbReference>
<evidence type="ECO:0000259" key="18">
    <source>
        <dbReference type="SMART" id="SM00454"/>
    </source>
</evidence>
<evidence type="ECO:0000256" key="7">
    <source>
        <dbReference type="ARBA" id="ARBA00022843"/>
    </source>
</evidence>
<evidence type="ECO:0000256" key="3">
    <source>
        <dbReference type="ARBA" id="ARBA00022553"/>
    </source>
</evidence>
<dbReference type="Gene3D" id="4.10.170.10">
    <property type="entry name" value="p53-like tetramerisation domain"/>
    <property type="match status" value="1"/>
</dbReference>
<feature type="region of interest" description="Disordered" evidence="17">
    <location>
        <begin position="586"/>
        <end position="605"/>
    </location>
</feature>
<evidence type="ECO:0000256" key="9">
    <source>
        <dbReference type="ARBA" id="ARBA00023125"/>
    </source>
</evidence>
<feature type="binding site" evidence="13">
    <location>
        <position position="181"/>
    </location>
    <ligand>
        <name>Zn(2+)</name>
        <dbReference type="ChEBI" id="CHEBI:29105"/>
    </ligand>
</feature>
<comment type="function">
    <text evidence="16">Acts as a sequence specific DNA binding transcriptional activator or repressor. The isoforms contain a varying set of transactivation and auto-regulating transactivation inhibiting domains thus showing an isoform specific activity. May be required in conjunction with TP73/p73 for initiation of p53/TP53 dependent apoptosis in response to genotoxic insults and the presence of activated oncogenes.</text>
</comment>
<feature type="binding site" evidence="13">
    <location>
        <position position="178"/>
    </location>
    <ligand>
        <name>Zn(2+)</name>
        <dbReference type="ChEBI" id="CHEBI:29105"/>
    </ligand>
</feature>
<keyword evidence="5 13" id="KW-0479">Metal-binding</keyword>
<comment type="cofactor">
    <cofactor evidence="13 16">
        <name>Zn(2+)</name>
        <dbReference type="ChEBI" id="CHEBI:29105"/>
    </cofactor>
    <text evidence="13 16">Binds 1 zinc ion per subunit.</text>
</comment>
<evidence type="ECO:0000256" key="11">
    <source>
        <dbReference type="ARBA" id="ARBA00023163"/>
    </source>
</evidence>
<dbReference type="GO" id="GO:0009653">
    <property type="term" value="P:anatomical structure morphogenesis"/>
    <property type="evidence" value="ECO:0007669"/>
    <property type="project" value="UniProtKB-ARBA"/>
</dbReference>
<keyword evidence="11 16" id="KW-0804">Transcription</keyword>
<dbReference type="InterPro" id="IPR008967">
    <property type="entry name" value="p53-like_TF_DNA-bd_sf"/>
</dbReference>
<dbReference type="Ensembl" id="ENSCCRT00020011990.1">
    <property type="protein sequence ID" value="ENSCCRP00020010806.1"/>
    <property type="gene ID" value="ENSCCRG00020004364.1"/>
</dbReference>
<evidence type="ECO:0000256" key="16">
    <source>
        <dbReference type="RuleBase" id="RU003304"/>
    </source>
</evidence>
<organism evidence="19 20">
    <name type="scientific">Cyprinus carpio</name>
    <name type="common">Common carp</name>
    <dbReference type="NCBI Taxonomy" id="7962"/>
    <lineage>
        <taxon>Eukaryota</taxon>
        <taxon>Metazoa</taxon>
        <taxon>Chordata</taxon>
        <taxon>Craniata</taxon>
        <taxon>Vertebrata</taxon>
        <taxon>Euteleostomi</taxon>
        <taxon>Actinopterygii</taxon>
        <taxon>Neopterygii</taxon>
        <taxon>Teleostei</taxon>
        <taxon>Ostariophysi</taxon>
        <taxon>Cypriniformes</taxon>
        <taxon>Cyprinidae</taxon>
        <taxon>Cyprininae</taxon>
        <taxon>Cyprinus</taxon>
    </lineage>
</organism>
<dbReference type="GO" id="GO:0005634">
    <property type="term" value="C:nucleus"/>
    <property type="evidence" value="ECO:0007669"/>
    <property type="project" value="UniProtKB-SubCell"/>
</dbReference>
<dbReference type="InterPro" id="IPR036674">
    <property type="entry name" value="p53_tetramer_sf"/>
</dbReference>
<comment type="similarity">
    <text evidence="2 16">Belongs to the p53 family.</text>
</comment>
<dbReference type="GO" id="GO:0060429">
    <property type="term" value="P:epithelium development"/>
    <property type="evidence" value="ECO:0007669"/>
    <property type="project" value="UniProtKB-ARBA"/>
</dbReference>
<dbReference type="Gene3D" id="2.60.40.720">
    <property type="match status" value="1"/>
</dbReference>
<dbReference type="Pfam" id="PF07647">
    <property type="entry name" value="SAM_2"/>
    <property type="match status" value="1"/>
</dbReference>
<dbReference type="Pfam" id="PF00870">
    <property type="entry name" value="P53"/>
    <property type="match status" value="1"/>
</dbReference>
<comment type="subcellular location">
    <subcellularLocation>
        <location evidence="1 16">Nucleus</location>
    </subcellularLocation>
</comment>
<evidence type="ECO:0000256" key="14">
    <source>
        <dbReference type="PIRSR" id="PIRSR602117-2"/>
    </source>
</evidence>
<comment type="subunit">
    <text evidence="16">Binds DNA as a homotetramer. Isoform composition of the tetramer may determine transactivation activity.</text>
</comment>
<dbReference type="GO" id="GO:0000981">
    <property type="term" value="F:DNA-binding transcription factor activity, RNA polymerase II-specific"/>
    <property type="evidence" value="ECO:0007669"/>
    <property type="project" value="TreeGrafter"/>
</dbReference>
<dbReference type="InterPro" id="IPR010991">
    <property type="entry name" value="p53_tetrameristn"/>
</dbReference>
<dbReference type="PRINTS" id="PR00386">
    <property type="entry name" value="P53SUPPRESSR"/>
</dbReference>
<keyword evidence="4 16" id="KW-0053">Apoptosis</keyword>
<name>A0A8C2H1S2_CYPCA</name>
<dbReference type="SMART" id="SM00454">
    <property type="entry name" value="SAM"/>
    <property type="match status" value="1"/>
</dbReference>
<evidence type="ECO:0000256" key="12">
    <source>
        <dbReference type="ARBA" id="ARBA00023242"/>
    </source>
</evidence>
<dbReference type="CDD" id="cd08367">
    <property type="entry name" value="P53"/>
    <property type="match status" value="1"/>
</dbReference>
<sequence length="605" mass="67385">MSQGQGSQGTDILGQDVLNQLLEMLDHHIYSIFCTTGDSPETPAPQYTSLGLLNSMDQNGGSTSTSPYNNDHAQNNVTAPSPYAQPSSTFEALSPSPAIPSNTDYAGPHTFDVSFQQSSTAKSATWTYSTELKKLYCQIAKTCPIQIKVLTNPPQGAVLRAMPVYKKAEHVTEVVKRCPNHELSREFNDGQIAPPSHLIRVEGNSHAQYVEDSITGRQSVLVPYEPPQVGTEFTTVLYNFMCNSSCVGGMNRRPILIIVTLETRDGQVLGRRCFEARICACPGRDRKADEDSIRKQHVSDGTKSSEAFRQASHLSQLNSIKKRRSTDEEVFCLPIKGREIYEILVKIKESLELMQFLPQQTIESYRQQQQNLLQKQNSLPPQPAFGSSSPTLCKNKLPSVSQLINPQQRNTLTPSSMTGGLTDMTPPMMGGPVHMNTDMNALSPTNPLQPQLQMVPSSHCTPPPPYPMDNSISSFLLRLGCSACLDYFTAQGLTNIYQIENYNLEDLSRLKIPTEFQHIIWKGIMEYRQTMEFSAPPHILRTSSGTSTVSVGPTEARGERVIDAVRFTLRQTISFPPRDDWTDFSFDLAPDSRRNKQQRIKEEGE</sequence>
<evidence type="ECO:0000256" key="5">
    <source>
        <dbReference type="ARBA" id="ARBA00022723"/>
    </source>
</evidence>
<evidence type="ECO:0000313" key="19">
    <source>
        <dbReference type="Ensembl" id="ENSCCRP00020010806.1"/>
    </source>
</evidence>
<feature type="compositionally biased region" description="Polar residues" evidence="17">
    <location>
        <begin position="43"/>
        <end position="91"/>
    </location>
</feature>
<keyword evidence="7" id="KW-0832">Ubl conjugation</keyword>
<dbReference type="InterPro" id="IPR037611">
    <property type="entry name" value="Tumor-p63_SAM"/>
</dbReference>
<feature type="region of interest" description="Disordered" evidence="17">
    <location>
        <begin position="43"/>
        <end position="98"/>
    </location>
</feature>
<evidence type="ECO:0000256" key="17">
    <source>
        <dbReference type="SAM" id="MobiDB-lite"/>
    </source>
</evidence>
<dbReference type="Pfam" id="PF07710">
    <property type="entry name" value="P53_tetramer"/>
    <property type="match status" value="1"/>
</dbReference>
<dbReference type="CDD" id="cd09572">
    <property type="entry name" value="SAM_tumor-p63"/>
    <property type="match status" value="1"/>
</dbReference>
<evidence type="ECO:0000256" key="8">
    <source>
        <dbReference type="ARBA" id="ARBA00023015"/>
    </source>
</evidence>
<feature type="compositionally biased region" description="Basic and acidic residues" evidence="17">
    <location>
        <begin position="590"/>
        <end position="605"/>
    </location>
</feature>
<dbReference type="FunFam" id="4.10.170.10:FF:000001">
    <property type="entry name" value="Cellular tumor antigen p53"/>
    <property type="match status" value="1"/>
</dbReference>
<dbReference type="SUPFAM" id="SSF49417">
    <property type="entry name" value="p53-like transcription factors"/>
    <property type="match status" value="1"/>
</dbReference>
<dbReference type="InterPro" id="IPR002117">
    <property type="entry name" value="p53_tumour_suppressor"/>
</dbReference>
<evidence type="ECO:0000313" key="20">
    <source>
        <dbReference type="Proteomes" id="UP000694701"/>
    </source>
</evidence>
<feature type="cross-link" description="Glycyl lysine isopeptide (Lys-Gly) (interchain with G-Cter in ubiquitin)" evidence="15">
    <location>
        <position position="295"/>
    </location>
</feature>
<evidence type="ECO:0000256" key="6">
    <source>
        <dbReference type="ARBA" id="ARBA00022833"/>
    </source>
</evidence>
<feature type="binding site" evidence="13">
    <location>
        <position position="246"/>
    </location>
    <ligand>
        <name>Zn(2+)</name>
        <dbReference type="ChEBI" id="CHEBI:29105"/>
    </ligand>
</feature>
<feature type="binding site" evidence="13">
    <location>
        <position position="242"/>
    </location>
    <ligand>
        <name>Zn(2+)</name>
        <dbReference type="ChEBI" id="CHEBI:29105"/>
    </ligand>
</feature>
<evidence type="ECO:0000256" key="15">
    <source>
        <dbReference type="PIRSR" id="PIRSR602117-3"/>
    </source>
</evidence>